<feature type="compositionally biased region" description="Pro residues" evidence="6">
    <location>
        <begin position="480"/>
        <end position="489"/>
    </location>
</feature>
<dbReference type="GO" id="GO:0003729">
    <property type="term" value="F:mRNA binding"/>
    <property type="evidence" value="ECO:0007669"/>
    <property type="project" value="TreeGrafter"/>
</dbReference>
<dbReference type="SUPFAM" id="SSF54928">
    <property type="entry name" value="RNA-binding domain, RBD"/>
    <property type="match status" value="2"/>
</dbReference>
<keyword evidence="3 5" id="KW-0694">RNA-binding</keyword>
<dbReference type="PANTHER" id="PTHR48039:SF5">
    <property type="entry name" value="RNA-BINDING PROTEIN 28"/>
    <property type="match status" value="1"/>
</dbReference>
<dbReference type="OMA" id="AGYVWDV"/>
<evidence type="ECO:0000256" key="1">
    <source>
        <dbReference type="ARBA" id="ARBA00004123"/>
    </source>
</evidence>
<dbReference type="InterPro" id="IPR000504">
    <property type="entry name" value="RRM_dom"/>
</dbReference>
<feature type="compositionally biased region" description="Acidic residues" evidence="6">
    <location>
        <begin position="719"/>
        <end position="730"/>
    </location>
</feature>
<feature type="domain" description="RRM" evidence="7">
    <location>
        <begin position="492"/>
        <end position="605"/>
    </location>
</feature>
<name>A0A1M2VJI0_TRAPU</name>
<feature type="region of interest" description="Disordered" evidence="6">
    <location>
        <begin position="352"/>
        <end position="490"/>
    </location>
</feature>
<feature type="region of interest" description="Disordered" evidence="6">
    <location>
        <begin position="874"/>
        <end position="983"/>
    </location>
</feature>
<feature type="compositionally biased region" description="Acidic residues" evidence="6">
    <location>
        <begin position="374"/>
        <end position="384"/>
    </location>
</feature>
<gene>
    <name evidence="8" type="ORF">TRAPUB_1372</name>
</gene>
<feature type="region of interest" description="Disordered" evidence="6">
    <location>
        <begin position="172"/>
        <end position="194"/>
    </location>
</feature>
<keyword evidence="2" id="KW-0677">Repeat</keyword>
<dbReference type="PANTHER" id="PTHR48039">
    <property type="entry name" value="RNA-BINDING MOTIF PROTEIN 14B"/>
    <property type="match status" value="1"/>
</dbReference>
<feature type="compositionally biased region" description="Basic residues" evidence="6">
    <location>
        <begin position="1"/>
        <end position="10"/>
    </location>
</feature>
<feature type="compositionally biased region" description="Pro residues" evidence="6">
    <location>
        <begin position="129"/>
        <end position="138"/>
    </location>
</feature>
<feature type="region of interest" description="Disordered" evidence="6">
    <location>
        <begin position="232"/>
        <end position="255"/>
    </location>
</feature>
<dbReference type="InterPro" id="IPR051945">
    <property type="entry name" value="RRM_MRD1_RNA_proc_ribogen"/>
</dbReference>
<evidence type="ECO:0000313" key="9">
    <source>
        <dbReference type="Proteomes" id="UP000184267"/>
    </source>
</evidence>
<evidence type="ECO:0000259" key="7">
    <source>
        <dbReference type="PROSITE" id="PS50102"/>
    </source>
</evidence>
<reference evidence="8 9" key="1">
    <citation type="submission" date="2016-10" db="EMBL/GenBank/DDBJ databases">
        <title>Genome sequence of the basidiomycete white-rot fungus Trametes pubescens.</title>
        <authorList>
            <person name="Makela M.R."/>
            <person name="Granchi Z."/>
            <person name="Peng M."/>
            <person name="De Vries R.P."/>
            <person name="Grigoriev I."/>
            <person name="Riley R."/>
            <person name="Hilden K."/>
        </authorList>
    </citation>
    <scope>NUCLEOTIDE SEQUENCE [LARGE SCALE GENOMIC DNA]</scope>
    <source>
        <strain evidence="8 9">FBCC735</strain>
    </source>
</reference>
<feature type="region of interest" description="Disordered" evidence="6">
    <location>
        <begin position="103"/>
        <end position="141"/>
    </location>
</feature>
<dbReference type="STRING" id="154538.A0A1M2VJI0"/>
<feature type="compositionally biased region" description="Acidic residues" evidence="6">
    <location>
        <begin position="429"/>
        <end position="443"/>
    </location>
</feature>
<feature type="compositionally biased region" description="Low complexity" evidence="6">
    <location>
        <begin position="234"/>
        <end position="251"/>
    </location>
</feature>
<evidence type="ECO:0000256" key="5">
    <source>
        <dbReference type="PROSITE-ProRule" id="PRU00176"/>
    </source>
</evidence>
<keyword evidence="9" id="KW-1185">Reference proteome</keyword>
<dbReference type="FunFam" id="3.30.70.330:FF:000406">
    <property type="entry name" value="Related to Nucleolar protein NOP4"/>
    <property type="match status" value="1"/>
</dbReference>
<evidence type="ECO:0000256" key="6">
    <source>
        <dbReference type="SAM" id="MobiDB-lite"/>
    </source>
</evidence>
<feature type="compositionally biased region" description="Acidic residues" evidence="6">
    <location>
        <begin position="296"/>
        <end position="305"/>
    </location>
</feature>
<organism evidence="8 9">
    <name type="scientific">Trametes pubescens</name>
    <name type="common">White-rot fungus</name>
    <dbReference type="NCBI Taxonomy" id="154538"/>
    <lineage>
        <taxon>Eukaryota</taxon>
        <taxon>Fungi</taxon>
        <taxon>Dikarya</taxon>
        <taxon>Basidiomycota</taxon>
        <taxon>Agaricomycotina</taxon>
        <taxon>Agaricomycetes</taxon>
        <taxon>Polyporales</taxon>
        <taxon>Polyporaceae</taxon>
        <taxon>Trametes</taxon>
    </lineage>
</organism>
<keyword evidence="4" id="KW-0539">Nucleus</keyword>
<evidence type="ECO:0000256" key="2">
    <source>
        <dbReference type="ARBA" id="ARBA00022737"/>
    </source>
</evidence>
<feature type="region of interest" description="Disordered" evidence="6">
    <location>
        <begin position="1"/>
        <end position="23"/>
    </location>
</feature>
<feature type="compositionally biased region" description="Basic and acidic residues" evidence="6">
    <location>
        <begin position="11"/>
        <end position="22"/>
    </location>
</feature>
<feature type="compositionally biased region" description="Basic and acidic residues" evidence="6">
    <location>
        <begin position="400"/>
        <end position="413"/>
    </location>
</feature>
<feature type="region of interest" description="Disordered" evidence="6">
    <location>
        <begin position="289"/>
        <end position="314"/>
    </location>
</feature>
<dbReference type="EMBL" id="MNAD01001130">
    <property type="protein sequence ID" value="OJT07728.1"/>
    <property type="molecule type" value="Genomic_DNA"/>
</dbReference>
<feature type="compositionally biased region" description="Basic and acidic residues" evidence="6">
    <location>
        <begin position="883"/>
        <end position="896"/>
    </location>
</feature>
<dbReference type="PROSITE" id="PS50102">
    <property type="entry name" value="RRM"/>
    <property type="match status" value="3"/>
</dbReference>
<comment type="caution">
    <text evidence="8">The sequence shown here is derived from an EMBL/GenBank/DDBJ whole genome shotgun (WGS) entry which is preliminary data.</text>
</comment>
<dbReference type="AlphaFoldDB" id="A0A1M2VJI0"/>
<comment type="subcellular location">
    <subcellularLocation>
        <location evidence="1">Nucleus</location>
    </subcellularLocation>
</comment>
<dbReference type="Gene3D" id="3.30.70.330">
    <property type="match status" value="5"/>
</dbReference>
<dbReference type="CDD" id="cd12676">
    <property type="entry name" value="RRM3_Nop4p"/>
    <property type="match status" value="1"/>
</dbReference>
<dbReference type="Proteomes" id="UP000184267">
    <property type="component" value="Unassembled WGS sequence"/>
</dbReference>
<accession>A0A1M2VJI0</accession>
<proteinExistence type="predicted"/>
<protein>
    <recommendedName>
        <fullName evidence="7">RRM domain-containing protein</fullName>
    </recommendedName>
</protein>
<dbReference type="Pfam" id="PF00076">
    <property type="entry name" value="RRM_1"/>
    <property type="match status" value="4"/>
</dbReference>
<dbReference type="GO" id="GO:0005730">
    <property type="term" value="C:nucleolus"/>
    <property type="evidence" value="ECO:0007669"/>
    <property type="project" value="TreeGrafter"/>
</dbReference>
<feature type="region of interest" description="Disordered" evidence="6">
    <location>
        <begin position="717"/>
        <end position="742"/>
    </location>
</feature>
<feature type="compositionally biased region" description="Basic residues" evidence="6">
    <location>
        <begin position="970"/>
        <end position="983"/>
    </location>
</feature>
<feature type="compositionally biased region" description="Basic and acidic residues" evidence="6">
    <location>
        <begin position="444"/>
        <end position="453"/>
    </location>
</feature>
<dbReference type="InterPro" id="IPR034808">
    <property type="entry name" value="Nop4p_RRM3"/>
</dbReference>
<evidence type="ECO:0000313" key="8">
    <source>
        <dbReference type="EMBL" id="OJT07728.1"/>
    </source>
</evidence>
<dbReference type="InterPro" id="IPR012677">
    <property type="entry name" value="Nucleotide-bd_a/b_plait_sf"/>
</dbReference>
<feature type="compositionally biased region" description="Acidic residues" evidence="6">
    <location>
        <begin position="454"/>
        <end position="477"/>
    </location>
</feature>
<dbReference type="SMART" id="SM00360">
    <property type="entry name" value="RRM"/>
    <property type="match status" value="5"/>
</dbReference>
<feature type="domain" description="RRM" evidence="7">
    <location>
        <begin position="24"/>
        <end position="104"/>
    </location>
</feature>
<sequence>MSTALGKRKGRDTQDEGEEKTHGATLFVSNLPYTATSTDLKTLFSDLAPVRSAFVVLEQGTGVSKGVGYVAFAIREDAAMAIDKISKEGITLDGRGLRVQWAGSKNIAQGKDGEDGEDTKKPAKKAAPVPRPPRPAGPSDPVAIRTVVIAGLPQGIDSKTLWKKVRKLQGAEQVDWPVKSESGQEDPGTAHALFNTPASANDAVSKLHAHVYKGSLLSATLKKRLDGLARTGMKAKPSAQAAAQSKSGPAPNRNSRLIVRNLPFDISEQDLRSIFLPYGPIHSVHIPLDVKKDDAKDEEAEDEEEGTSKPRPPRTKGFAFVWFLSRKDAEKAMEKCNGMTVEAGMAETLITDKQKKKKQRREEKKLKAVAAGGADEDGEDDDEEKQANTRQRVIAVDWALSKDKWEAEKAKMEVEDEDVEMGEGSGESGDSDDSDDSDAESGSEDGKLGIHEDGSDESDSDASHDDSDDEGASDGEVPEPVKPALPPPEVGTTLFVRNVPFEATEDELRTLFRAFGPLRYARITMDGPTGRSRGTGFACFWNKEDADKAIEQSAIMRAETLGNDTTGPKKNPFKMPSLLTPDPSASIAQNLVLHGRTLDVSRAVTKDEASRLKEVGERRREKADKRNLYLLREGIILPNTPAAELLPSTEVEKRTTSFNARRALLRSNPSLYVSRTRLSVRQLPLFVTERMLKRLAIHAVRAFEADVKAGKREALTADELTEPVREDEGENPQPVKAEDDVKDAAKKGHKGWTKGGRATGVQQAKIVRQQDRVDPVTGKGRSRGYGFVEMAAHADALRFLRWANNNAAVGPLFAEWWRAELEDTLKSEKARGGDEARVKRIRAELDKEELPKSRGTLIVEFSIENVQVVQRRAALQKGQKTGEGARDAKDGKDARGTKGSKGTKAENEKAGRGDKKQPRRQSLPNVKDEEAEQAPLKKKRRVSDAPKQPIASSPTKGDEKASSNVGSLIGRKRKERKQKKSRK</sequence>
<dbReference type="InterPro" id="IPR035979">
    <property type="entry name" value="RBD_domain_sf"/>
</dbReference>
<feature type="domain" description="RRM" evidence="7">
    <location>
        <begin position="255"/>
        <end position="356"/>
    </location>
</feature>
<evidence type="ECO:0000256" key="3">
    <source>
        <dbReference type="ARBA" id="ARBA00022884"/>
    </source>
</evidence>
<feature type="compositionally biased region" description="Basic and acidic residues" evidence="6">
    <location>
        <begin position="903"/>
        <end position="916"/>
    </location>
</feature>
<dbReference type="OrthoDB" id="267048at2759"/>
<evidence type="ECO:0000256" key="4">
    <source>
        <dbReference type="ARBA" id="ARBA00023242"/>
    </source>
</evidence>